<sequence>MNRKVLNRRCFLFLLGDWSLSFPSALRNGRPHCNGPTARPEETEVRNTHADHPDRGDEGDKPGAAVRLQGTVRRVEMPPVILPCGGCCRRWKLSGHSSDPPPRVQWVRHSASK</sequence>
<dbReference type="AlphaFoldDB" id="A0A165Q9E0"/>
<evidence type="ECO:0000256" key="1">
    <source>
        <dbReference type="SAM" id="MobiDB-lite"/>
    </source>
</evidence>
<gene>
    <name evidence="3" type="ORF">EXIGLDRAFT_245012</name>
</gene>
<feature type="region of interest" description="Disordered" evidence="1">
    <location>
        <begin position="93"/>
        <end position="113"/>
    </location>
</feature>
<keyword evidence="4" id="KW-1185">Reference proteome</keyword>
<protein>
    <recommendedName>
        <fullName evidence="5">Secreted protein</fullName>
    </recommendedName>
</protein>
<evidence type="ECO:0000313" key="3">
    <source>
        <dbReference type="EMBL" id="KZW03279.1"/>
    </source>
</evidence>
<feature type="signal peptide" evidence="2">
    <location>
        <begin position="1"/>
        <end position="25"/>
    </location>
</feature>
<evidence type="ECO:0000313" key="4">
    <source>
        <dbReference type="Proteomes" id="UP000077266"/>
    </source>
</evidence>
<feature type="compositionally biased region" description="Basic and acidic residues" evidence="1">
    <location>
        <begin position="39"/>
        <end position="61"/>
    </location>
</feature>
<name>A0A165Q9E0_EXIGL</name>
<feature type="chain" id="PRO_5007864688" description="Secreted protein" evidence="2">
    <location>
        <begin position="26"/>
        <end position="113"/>
    </location>
</feature>
<proteinExistence type="predicted"/>
<dbReference type="Proteomes" id="UP000077266">
    <property type="component" value="Unassembled WGS sequence"/>
</dbReference>
<accession>A0A165Q9E0</accession>
<feature type="region of interest" description="Disordered" evidence="1">
    <location>
        <begin position="29"/>
        <end position="63"/>
    </location>
</feature>
<evidence type="ECO:0000256" key="2">
    <source>
        <dbReference type="SAM" id="SignalP"/>
    </source>
</evidence>
<organism evidence="3 4">
    <name type="scientific">Exidia glandulosa HHB12029</name>
    <dbReference type="NCBI Taxonomy" id="1314781"/>
    <lineage>
        <taxon>Eukaryota</taxon>
        <taxon>Fungi</taxon>
        <taxon>Dikarya</taxon>
        <taxon>Basidiomycota</taxon>
        <taxon>Agaricomycotina</taxon>
        <taxon>Agaricomycetes</taxon>
        <taxon>Auriculariales</taxon>
        <taxon>Exidiaceae</taxon>
        <taxon>Exidia</taxon>
    </lineage>
</organism>
<dbReference type="EMBL" id="KV425884">
    <property type="protein sequence ID" value="KZW03279.1"/>
    <property type="molecule type" value="Genomic_DNA"/>
</dbReference>
<keyword evidence="2" id="KW-0732">Signal</keyword>
<dbReference type="InParanoid" id="A0A165Q9E0"/>
<evidence type="ECO:0008006" key="5">
    <source>
        <dbReference type="Google" id="ProtNLM"/>
    </source>
</evidence>
<reference evidence="3 4" key="1">
    <citation type="journal article" date="2016" name="Mol. Biol. Evol.">
        <title>Comparative Genomics of Early-Diverging Mushroom-Forming Fungi Provides Insights into the Origins of Lignocellulose Decay Capabilities.</title>
        <authorList>
            <person name="Nagy L.G."/>
            <person name="Riley R."/>
            <person name="Tritt A."/>
            <person name="Adam C."/>
            <person name="Daum C."/>
            <person name="Floudas D."/>
            <person name="Sun H."/>
            <person name="Yadav J.S."/>
            <person name="Pangilinan J."/>
            <person name="Larsson K.H."/>
            <person name="Matsuura K."/>
            <person name="Barry K."/>
            <person name="Labutti K."/>
            <person name="Kuo R."/>
            <person name="Ohm R.A."/>
            <person name="Bhattacharya S.S."/>
            <person name="Shirouzu T."/>
            <person name="Yoshinaga Y."/>
            <person name="Martin F.M."/>
            <person name="Grigoriev I.V."/>
            <person name="Hibbett D.S."/>
        </authorList>
    </citation>
    <scope>NUCLEOTIDE SEQUENCE [LARGE SCALE GENOMIC DNA]</scope>
    <source>
        <strain evidence="3 4">HHB12029</strain>
    </source>
</reference>